<dbReference type="GO" id="GO:0000976">
    <property type="term" value="F:transcription cis-regulatory region binding"/>
    <property type="evidence" value="ECO:0007669"/>
    <property type="project" value="TreeGrafter"/>
</dbReference>
<dbReference type="InterPro" id="IPR050109">
    <property type="entry name" value="HTH-type_TetR-like_transc_reg"/>
</dbReference>
<sequence length="202" mass="22040">MNAAHRNRAEEQRGRILDAARRCFIRDGFHGASMASVAQEAGMSPGLIYRYFGGKHDIILAIIAQQLDLARQDLGQLQGGEERLYAIFLQLFDDGGAAGDALSAPLFLEISAEATRDTAVASAVQCSDRQLRQQFVAWLSRPRPEGGLGMDPARATRVTLLIQCLWEGVLLRLSREPELAPEQLKAGLALLLPLLLEGHAPD</sequence>
<dbReference type="Pfam" id="PF00440">
    <property type="entry name" value="TetR_N"/>
    <property type="match status" value="1"/>
</dbReference>
<dbReference type="InterPro" id="IPR001647">
    <property type="entry name" value="HTH_TetR"/>
</dbReference>
<evidence type="ECO:0000256" key="3">
    <source>
        <dbReference type="ARBA" id="ARBA00023125"/>
    </source>
</evidence>
<evidence type="ECO:0000256" key="4">
    <source>
        <dbReference type="ARBA" id="ARBA00023163"/>
    </source>
</evidence>
<keyword evidence="8" id="KW-1185">Reference proteome</keyword>
<keyword evidence="1" id="KW-0678">Repressor</keyword>
<gene>
    <name evidence="7" type="ORF">C7I36_08050</name>
</gene>
<dbReference type="SUPFAM" id="SSF48498">
    <property type="entry name" value="Tetracyclin repressor-like, C-terminal domain"/>
    <property type="match status" value="1"/>
</dbReference>
<keyword evidence="4" id="KW-0804">Transcription</keyword>
<organism evidence="7 8">
    <name type="scientific">Zobellella taiwanensis</name>
    <dbReference type="NCBI Taxonomy" id="347535"/>
    <lineage>
        <taxon>Bacteria</taxon>
        <taxon>Pseudomonadati</taxon>
        <taxon>Pseudomonadota</taxon>
        <taxon>Gammaproteobacteria</taxon>
        <taxon>Aeromonadales</taxon>
        <taxon>Aeromonadaceae</taxon>
        <taxon>Zobellella</taxon>
    </lineage>
</organism>
<feature type="domain" description="HTH tetR-type" evidence="6">
    <location>
        <begin position="10"/>
        <end position="70"/>
    </location>
</feature>
<dbReference type="PANTHER" id="PTHR30055">
    <property type="entry name" value="HTH-TYPE TRANSCRIPTIONAL REGULATOR RUTR"/>
    <property type="match status" value="1"/>
</dbReference>
<dbReference type="EMBL" id="PXYH01000009">
    <property type="protein sequence ID" value="PSJ43869.1"/>
    <property type="molecule type" value="Genomic_DNA"/>
</dbReference>
<comment type="caution">
    <text evidence="7">The sequence shown here is derived from an EMBL/GenBank/DDBJ whole genome shotgun (WGS) entry which is preliminary data.</text>
</comment>
<evidence type="ECO:0000259" key="6">
    <source>
        <dbReference type="PROSITE" id="PS50977"/>
    </source>
</evidence>
<dbReference type="PROSITE" id="PS50977">
    <property type="entry name" value="HTH_TETR_2"/>
    <property type="match status" value="1"/>
</dbReference>
<evidence type="ECO:0000313" key="7">
    <source>
        <dbReference type="EMBL" id="PSJ43869.1"/>
    </source>
</evidence>
<evidence type="ECO:0000256" key="2">
    <source>
        <dbReference type="ARBA" id="ARBA00023015"/>
    </source>
</evidence>
<dbReference type="Pfam" id="PF13977">
    <property type="entry name" value="TetR_C_6"/>
    <property type="match status" value="1"/>
</dbReference>
<evidence type="ECO:0000256" key="1">
    <source>
        <dbReference type="ARBA" id="ARBA00022491"/>
    </source>
</evidence>
<reference evidence="7 8" key="1">
    <citation type="submission" date="2018-03" db="EMBL/GenBank/DDBJ databases">
        <title>The draft genome of Zobellella taiwanensis JCM 13381.</title>
        <authorList>
            <person name="Liu L."/>
            <person name="Li L."/>
            <person name="Wang T."/>
            <person name="Zhang X."/>
            <person name="Liang L."/>
        </authorList>
    </citation>
    <scope>NUCLEOTIDE SEQUENCE [LARGE SCALE GENOMIC DNA]</scope>
    <source>
        <strain evidence="7 8">JCM 13381</strain>
    </source>
</reference>
<dbReference type="Proteomes" id="UP000242181">
    <property type="component" value="Unassembled WGS sequence"/>
</dbReference>
<evidence type="ECO:0000256" key="5">
    <source>
        <dbReference type="PROSITE-ProRule" id="PRU00335"/>
    </source>
</evidence>
<dbReference type="Gene3D" id="1.10.357.10">
    <property type="entry name" value="Tetracycline Repressor, domain 2"/>
    <property type="match status" value="1"/>
</dbReference>
<dbReference type="SUPFAM" id="SSF46689">
    <property type="entry name" value="Homeodomain-like"/>
    <property type="match status" value="1"/>
</dbReference>
<feature type="DNA-binding region" description="H-T-H motif" evidence="5">
    <location>
        <begin position="33"/>
        <end position="52"/>
    </location>
</feature>
<evidence type="ECO:0000313" key="8">
    <source>
        <dbReference type="Proteomes" id="UP000242181"/>
    </source>
</evidence>
<dbReference type="GO" id="GO:0003700">
    <property type="term" value="F:DNA-binding transcription factor activity"/>
    <property type="evidence" value="ECO:0007669"/>
    <property type="project" value="TreeGrafter"/>
</dbReference>
<proteinExistence type="predicted"/>
<dbReference type="RefSeq" id="WP_106453211.1">
    <property type="nucleotide sequence ID" value="NZ_PXYH01000009.1"/>
</dbReference>
<accession>A0A2P7R0Y2</accession>
<dbReference type="InterPro" id="IPR009057">
    <property type="entry name" value="Homeodomain-like_sf"/>
</dbReference>
<keyword evidence="3 5" id="KW-0238">DNA-binding</keyword>
<dbReference type="InterPro" id="IPR036271">
    <property type="entry name" value="Tet_transcr_reg_TetR-rel_C_sf"/>
</dbReference>
<dbReference type="InterPro" id="IPR039538">
    <property type="entry name" value="BetI_C"/>
</dbReference>
<dbReference type="OrthoDB" id="5816932at2"/>
<dbReference type="AlphaFoldDB" id="A0A2P7R0Y2"/>
<keyword evidence="2" id="KW-0805">Transcription regulation</keyword>
<dbReference type="PRINTS" id="PR00455">
    <property type="entry name" value="HTHTETR"/>
</dbReference>
<dbReference type="PANTHER" id="PTHR30055:SF234">
    <property type="entry name" value="HTH-TYPE TRANSCRIPTIONAL REGULATOR BETI"/>
    <property type="match status" value="1"/>
</dbReference>
<name>A0A2P7R0Y2_9GAMM</name>
<protein>
    <recommendedName>
        <fullName evidence="6">HTH tetR-type domain-containing protein</fullName>
    </recommendedName>
</protein>